<evidence type="ECO:0000256" key="12">
    <source>
        <dbReference type="ARBA" id="ARBA00069752"/>
    </source>
</evidence>
<sequence length="369" mass="41260">MRCVVATSNVKVLGKALSPLCEFLTLGLGCFLFTPSSSSIMTRGSPGDLEDSGFRCKMGMKSVQTVFKSLSSLDKTVEKCEIDLNPGGNRLVFQLHCKYGITKTHNLSFQESESLQPVFQKDGYGNVLRAQPRLLADTVVHFPPSLEEVNVTVSRERVQFRNHLEDEQDASRMMLTEMSLDADEFESFRVREETGITFCLKELRVRDPAAQSSDIKLQLQCNSSPVYCPPQADTSHDDFLSDDMDSYMIAMETSCGRAEAQPCSTGSDQRREREPVTAACSTRSDHRREREPPVSAACSTGSRQQRGWRRGEEEEELPGTPPQKRFRSLFLVPSSPLLPGSQSGASNQEVLAEASDSDRRNRKRKQQRN</sequence>
<dbReference type="InterPro" id="IPR007268">
    <property type="entry name" value="Rad9/Ddc1"/>
</dbReference>
<evidence type="ECO:0000256" key="7">
    <source>
        <dbReference type="ARBA" id="ARBA00022763"/>
    </source>
</evidence>
<dbReference type="Pfam" id="PF04139">
    <property type="entry name" value="Rad9"/>
    <property type="match status" value="1"/>
</dbReference>
<dbReference type="PANTHER" id="PTHR15237">
    <property type="entry name" value="DNA REPAIR PROTEIN RAD9"/>
    <property type="match status" value="1"/>
</dbReference>
<dbReference type="GO" id="GO:0071479">
    <property type="term" value="P:cellular response to ionizing radiation"/>
    <property type="evidence" value="ECO:0007669"/>
    <property type="project" value="TreeGrafter"/>
</dbReference>
<feature type="compositionally biased region" description="Basic residues" evidence="14">
    <location>
        <begin position="360"/>
        <end position="369"/>
    </location>
</feature>
<keyword evidence="9" id="KW-0269">Exonuclease</keyword>
<feature type="non-terminal residue" evidence="15">
    <location>
        <position position="369"/>
    </location>
</feature>
<dbReference type="EMBL" id="JAGXEW010000057">
    <property type="protein sequence ID" value="KAK1150600.1"/>
    <property type="molecule type" value="Genomic_DNA"/>
</dbReference>
<dbReference type="AlphaFoldDB" id="A0AAD8FNI1"/>
<evidence type="ECO:0000313" key="15">
    <source>
        <dbReference type="EMBL" id="KAK1150600.1"/>
    </source>
</evidence>
<evidence type="ECO:0000313" key="16">
    <source>
        <dbReference type="Proteomes" id="UP001230051"/>
    </source>
</evidence>
<comment type="similarity">
    <text evidence="3">Belongs to the rad9 family.</text>
</comment>
<evidence type="ECO:0000256" key="2">
    <source>
        <dbReference type="ARBA" id="ARBA00004123"/>
    </source>
</evidence>
<feature type="region of interest" description="Disordered" evidence="14">
    <location>
        <begin position="256"/>
        <end position="369"/>
    </location>
</feature>
<dbReference type="GO" id="GO:0031573">
    <property type="term" value="P:mitotic intra-S DNA damage checkpoint signaling"/>
    <property type="evidence" value="ECO:0007669"/>
    <property type="project" value="TreeGrafter"/>
</dbReference>
<evidence type="ECO:0000256" key="4">
    <source>
        <dbReference type="ARBA" id="ARBA00012115"/>
    </source>
</evidence>
<name>A0AAD8FNI1_ACIOX</name>
<dbReference type="PANTHER" id="PTHR15237:SF1">
    <property type="entry name" value="CELL CYCLE CHECKPOINT CONTROL PROTEIN RAD9A"/>
    <property type="match status" value="1"/>
</dbReference>
<feature type="compositionally biased region" description="Basic and acidic residues" evidence="14">
    <location>
        <begin position="283"/>
        <end position="292"/>
    </location>
</feature>
<feature type="compositionally biased region" description="Low complexity" evidence="14">
    <location>
        <begin position="328"/>
        <end position="346"/>
    </location>
</feature>
<evidence type="ECO:0000256" key="5">
    <source>
        <dbReference type="ARBA" id="ARBA00022553"/>
    </source>
</evidence>
<dbReference type="GO" id="GO:0000076">
    <property type="term" value="P:DNA replication checkpoint signaling"/>
    <property type="evidence" value="ECO:0007669"/>
    <property type="project" value="TreeGrafter"/>
</dbReference>
<evidence type="ECO:0000256" key="10">
    <source>
        <dbReference type="ARBA" id="ARBA00023242"/>
    </source>
</evidence>
<comment type="caution">
    <text evidence="15">The sequence shown here is derived from an EMBL/GenBank/DDBJ whole genome shotgun (WGS) entry which is preliminary data.</text>
</comment>
<protein>
    <recommendedName>
        <fullName evidence="12">Cell cycle checkpoint control protein RAD9A</fullName>
        <ecNumber evidence="4">3.1.11.2</ecNumber>
    </recommendedName>
    <alternativeName>
        <fullName evidence="13">DNA repair exonuclease rad9 homolog A</fullName>
    </alternativeName>
</protein>
<organism evidence="15 16">
    <name type="scientific">Acipenser oxyrinchus oxyrinchus</name>
    <dbReference type="NCBI Taxonomy" id="40147"/>
    <lineage>
        <taxon>Eukaryota</taxon>
        <taxon>Metazoa</taxon>
        <taxon>Chordata</taxon>
        <taxon>Craniata</taxon>
        <taxon>Vertebrata</taxon>
        <taxon>Euteleostomi</taxon>
        <taxon>Actinopterygii</taxon>
        <taxon>Chondrostei</taxon>
        <taxon>Acipenseriformes</taxon>
        <taxon>Acipenseridae</taxon>
        <taxon>Acipenser</taxon>
    </lineage>
</organism>
<proteinExistence type="inferred from homology"/>
<evidence type="ECO:0000256" key="13">
    <source>
        <dbReference type="ARBA" id="ARBA00079896"/>
    </source>
</evidence>
<keyword evidence="7" id="KW-0227">DNA damage</keyword>
<accession>A0AAD8FNI1</accession>
<evidence type="ECO:0000256" key="14">
    <source>
        <dbReference type="SAM" id="MobiDB-lite"/>
    </source>
</evidence>
<keyword evidence="16" id="KW-1185">Reference proteome</keyword>
<dbReference type="Proteomes" id="UP001230051">
    <property type="component" value="Unassembled WGS sequence"/>
</dbReference>
<evidence type="ECO:0000256" key="6">
    <source>
        <dbReference type="ARBA" id="ARBA00022722"/>
    </source>
</evidence>
<dbReference type="Gene3D" id="3.70.10.10">
    <property type="match status" value="1"/>
</dbReference>
<keyword evidence="6" id="KW-0540">Nuclease</keyword>
<gene>
    <name evidence="15" type="primary">Rad9a</name>
    <name evidence="15" type="ORF">AOXY_G33600</name>
</gene>
<dbReference type="EC" id="3.1.11.2" evidence="4"/>
<comment type="catalytic activity">
    <reaction evidence="1">
        <text>Exonucleolytic cleavage in the 3'- to 5'-direction to yield nucleoside 5'-phosphates.</text>
        <dbReference type="EC" id="3.1.11.2"/>
    </reaction>
</comment>
<evidence type="ECO:0000256" key="11">
    <source>
        <dbReference type="ARBA" id="ARBA00059283"/>
    </source>
</evidence>
<evidence type="ECO:0000256" key="3">
    <source>
        <dbReference type="ARBA" id="ARBA00008494"/>
    </source>
</evidence>
<keyword evidence="8" id="KW-0378">Hydrolase</keyword>
<comment type="function">
    <text evidence="11">Component of the 9-1-1 cell-cycle checkpoint response complex that plays a major role in DNA repair. The 9-1-1 complex is recruited to DNA lesion upon damage by the RAD17-replication factor C (RFC) clamp loader complex. Acts then as a sliding clamp platform on DNA for several proteins involved in long-patch base excision repair (LP-BER). The 9-1-1 complex stimulates DNA polymerase beta (POLB) activity by increasing its affinity for the 3'-OH end of the primer-template and stabilizes POLB to those sites where LP-BER proceeds; endonuclease FEN1 cleavage activity on substrates with double, nick, or gap flaps of distinct sequences and lengths; and DNA ligase I (LIG1) on long-patch base excision repair substrates. The 9-1-1 complex is necessary for the recruitment of RHNO1 to sites of double-stranded breaks (DSB) occurring during the S phase. RAD9A possesses 3'-&gt;5' double stranded DNA exonuclease activity.</text>
</comment>
<evidence type="ECO:0000256" key="1">
    <source>
        <dbReference type="ARBA" id="ARBA00000493"/>
    </source>
</evidence>
<dbReference type="GO" id="GO:0008311">
    <property type="term" value="F:double-stranded DNA 3'-5' DNA exonuclease activity"/>
    <property type="evidence" value="ECO:0007669"/>
    <property type="project" value="UniProtKB-EC"/>
</dbReference>
<comment type="subcellular location">
    <subcellularLocation>
        <location evidence="2">Nucleus</location>
    </subcellularLocation>
</comment>
<dbReference type="FunFam" id="3.70.10.10:FF:000005">
    <property type="entry name" value="Cell cycle checkpoint control protein"/>
    <property type="match status" value="1"/>
</dbReference>
<dbReference type="GO" id="GO:0030896">
    <property type="term" value="C:checkpoint clamp complex"/>
    <property type="evidence" value="ECO:0007669"/>
    <property type="project" value="InterPro"/>
</dbReference>
<dbReference type="GO" id="GO:0006281">
    <property type="term" value="P:DNA repair"/>
    <property type="evidence" value="ECO:0007669"/>
    <property type="project" value="TreeGrafter"/>
</dbReference>
<keyword evidence="10" id="KW-0539">Nucleus</keyword>
<evidence type="ECO:0000256" key="8">
    <source>
        <dbReference type="ARBA" id="ARBA00022801"/>
    </source>
</evidence>
<reference evidence="15" key="1">
    <citation type="submission" date="2022-02" db="EMBL/GenBank/DDBJ databases">
        <title>Atlantic sturgeon de novo genome assembly.</title>
        <authorList>
            <person name="Stock M."/>
            <person name="Klopp C."/>
            <person name="Guiguen Y."/>
            <person name="Cabau C."/>
            <person name="Parinello H."/>
            <person name="Santidrian Yebra-Pimentel E."/>
            <person name="Kuhl H."/>
            <person name="Dirks R.P."/>
            <person name="Guessner J."/>
            <person name="Wuertz S."/>
            <person name="Du K."/>
            <person name="Schartl M."/>
        </authorList>
    </citation>
    <scope>NUCLEOTIDE SEQUENCE</scope>
    <source>
        <strain evidence="15">STURGEONOMICS-FGT-2020</strain>
        <tissue evidence="15">Whole blood</tissue>
    </source>
</reference>
<evidence type="ECO:0000256" key="9">
    <source>
        <dbReference type="ARBA" id="ARBA00022839"/>
    </source>
</evidence>
<keyword evidence="5" id="KW-0597">Phosphoprotein</keyword>